<accession>A0A9Q3AET9</accession>
<evidence type="ECO:0000256" key="1">
    <source>
        <dbReference type="SAM" id="SignalP"/>
    </source>
</evidence>
<evidence type="ECO:0000313" key="2">
    <source>
        <dbReference type="EMBL" id="MBV6288859.1"/>
    </source>
</evidence>
<proteinExistence type="predicted"/>
<protein>
    <submittedName>
        <fullName evidence="2">DUF3757 domain-containing protein</fullName>
    </submittedName>
</protein>
<dbReference type="EMBL" id="JAHTBI010000063">
    <property type="protein sequence ID" value="MBV6288859.1"/>
    <property type="molecule type" value="Genomic_DNA"/>
</dbReference>
<organism evidence="2 3">
    <name type="scientific">Pseudomonas aegrilactucae</name>
    <dbReference type="NCBI Taxonomy" id="2854028"/>
    <lineage>
        <taxon>Bacteria</taxon>
        <taxon>Pseudomonadati</taxon>
        <taxon>Pseudomonadota</taxon>
        <taxon>Gammaproteobacteria</taxon>
        <taxon>Pseudomonadales</taxon>
        <taxon>Pseudomonadaceae</taxon>
        <taxon>Pseudomonas</taxon>
    </lineage>
</organism>
<keyword evidence="3" id="KW-1185">Reference proteome</keyword>
<feature type="chain" id="PRO_5040315352" evidence="1">
    <location>
        <begin position="22"/>
        <end position="119"/>
    </location>
</feature>
<dbReference type="Proteomes" id="UP001106592">
    <property type="component" value="Unassembled WGS sequence"/>
</dbReference>
<name>A0A9Q3AET9_9PSED</name>
<comment type="caution">
    <text evidence="2">The sequence shown here is derived from an EMBL/GenBank/DDBJ whole genome shotgun (WGS) entry which is preliminary data.</text>
</comment>
<evidence type="ECO:0000313" key="3">
    <source>
        <dbReference type="Proteomes" id="UP001106592"/>
    </source>
</evidence>
<reference evidence="2" key="2">
    <citation type="journal article" date="2023" name="Plant Pathol.">
        <title>Dismantling and reorganizing Pseudomonas marginalis sensu#lato.</title>
        <authorList>
            <person name="Sawada H."/>
            <person name="Fujikawa T."/>
            <person name="Satou M."/>
        </authorList>
    </citation>
    <scope>NUCLEOTIDE SEQUENCE</scope>
    <source>
        <strain evidence="2">MAFF 301350</strain>
    </source>
</reference>
<feature type="signal peptide" evidence="1">
    <location>
        <begin position="1"/>
        <end position="21"/>
    </location>
</feature>
<keyword evidence="1" id="KW-0732">Signal</keyword>
<dbReference type="RefSeq" id="WP_217976847.1">
    <property type="nucleotide sequence ID" value="NZ_JAHTBI010000063.1"/>
</dbReference>
<reference evidence="2" key="1">
    <citation type="journal article" date="2022" name="Int. J. Syst. Evol. Microbiol.">
        <title>Pseudomonas aegrilactucae sp. nov. and Pseudomonas morbosilactucae sp. nov., pathogens causing bacterial rot of lettuce in Japan.</title>
        <authorList>
            <person name="Sawada H."/>
            <person name="Fujikawa T."/>
            <person name="Satou M."/>
        </authorList>
    </citation>
    <scope>NUCLEOTIDE SEQUENCE</scope>
    <source>
        <strain evidence="2">MAFF 301350</strain>
    </source>
</reference>
<sequence>MHIKIATGIVLLTGLLGNAYAATCPTVASIEQTPLSTGFEYSADGGWKGSNEEGLENDLKSFKFTAAAIRKNYVSCSYEGEGPFAGVRLSRQIEAKANDSGSWRDNICLQSNPAECAFD</sequence>
<dbReference type="AlphaFoldDB" id="A0A9Q3AET9"/>
<gene>
    <name evidence="2" type="ORF">KUO17_17810</name>
</gene>